<evidence type="ECO:0000313" key="2">
    <source>
        <dbReference type="EMBL" id="OKO97643.1"/>
    </source>
</evidence>
<dbReference type="AlphaFoldDB" id="A0A1Q5TBP7"/>
<proteinExistence type="predicted"/>
<keyword evidence="3" id="KW-1185">Reference proteome</keyword>
<dbReference type="Proteomes" id="UP000186955">
    <property type="component" value="Unassembled WGS sequence"/>
</dbReference>
<name>A0A1Q5TBP7_9EURO</name>
<comment type="caution">
    <text evidence="2">The sequence shown here is derived from an EMBL/GenBank/DDBJ whole genome shotgun (WGS) entry which is preliminary data.</text>
</comment>
<feature type="region of interest" description="Disordered" evidence="1">
    <location>
        <begin position="1"/>
        <end position="54"/>
    </location>
</feature>
<accession>A0A1Q5TBP7</accession>
<dbReference type="OrthoDB" id="4158501at2759"/>
<sequence length="507" mass="57599">MSSQSKKKFWSASAWKTRLKRENSSESGTTGPADFRSAHSSFATNQTDTTEVLPEEQAEVLTRYSSSVYSKDEDVCSVVLPPSDDKKEDLDEYYLIAPNHRHSRPYAVSSGEWVLVPSDSSLSSVGRVLSLDDLNEVQLAYSFEGVVKVFVKVYAMAKVTHGIFLNFGAELDDTETGLLYWIKRAEAEVRTGDLAVLIQIVENLFYALYSRVIIEMAGIELCALFKVELQPPAGSRKIRLPDPDHMYRIFLACKDNLDNHNVCEMLQEAIVHRWQEIFLRRLAKTEIENGLNPDDLPGYRQFARNVLSDPYSAYVAKWCYLVPFFPSISKKILIGMSEKWFTVLPKAALPDDVPSSQLPFIDLKRCDPKQWAKELIQDYRMASLGKLEGRSIGDERRDDPKIRLLNLAKCRKCICASTCLCARECTHYVESPCPCSERYVRLMAARLSKSPGRFDFSTRANTAARACWEGLARLLRDVSDEEILLEWSEAFAVFELEIQKERWGGQA</sequence>
<evidence type="ECO:0000313" key="3">
    <source>
        <dbReference type="Proteomes" id="UP000186955"/>
    </source>
</evidence>
<dbReference type="EMBL" id="MNBE01000688">
    <property type="protein sequence ID" value="OKO97643.1"/>
    <property type="molecule type" value="Genomic_DNA"/>
</dbReference>
<reference evidence="2 3" key="1">
    <citation type="submission" date="2016-10" db="EMBL/GenBank/DDBJ databases">
        <title>Genome sequence of the ascomycete fungus Penicillium subrubescens.</title>
        <authorList>
            <person name="De Vries R.P."/>
            <person name="Peng M."/>
            <person name="Dilokpimol A."/>
            <person name="Hilden K."/>
            <person name="Makela M.R."/>
            <person name="Grigoriev I."/>
            <person name="Riley R."/>
            <person name="Granchi Z."/>
        </authorList>
    </citation>
    <scope>NUCLEOTIDE SEQUENCE [LARGE SCALE GENOMIC DNA]</scope>
    <source>
        <strain evidence="2 3">CBS 132785</strain>
    </source>
</reference>
<feature type="compositionally biased region" description="Polar residues" evidence="1">
    <location>
        <begin position="38"/>
        <end position="50"/>
    </location>
</feature>
<protein>
    <submittedName>
        <fullName evidence="2">Uncharacterized protein</fullName>
    </submittedName>
</protein>
<evidence type="ECO:0000256" key="1">
    <source>
        <dbReference type="SAM" id="MobiDB-lite"/>
    </source>
</evidence>
<gene>
    <name evidence="2" type="ORF">PENSUB_9934</name>
</gene>
<organism evidence="2 3">
    <name type="scientific">Penicillium subrubescens</name>
    <dbReference type="NCBI Taxonomy" id="1316194"/>
    <lineage>
        <taxon>Eukaryota</taxon>
        <taxon>Fungi</taxon>
        <taxon>Dikarya</taxon>
        <taxon>Ascomycota</taxon>
        <taxon>Pezizomycotina</taxon>
        <taxon>Eurotiomycetes</taxon>
        <taxon>Eurotiomycetidae</taxon>
        <taxon>Eurotiales</taxon>
        <taxon>Aspergillaceae</taxon>
        <taxon>Penicillium</taxon>
    </lineage>
</organism>